<organism evidence="2 3">
    <name type="scientific">Riccia sorocarpa</name>
    <dbReference type="NCBI Taxonomy" id="122646"/>
    <lineage>
        <taxon>Eukaryota</taxon>
        <taxon>Viridiplantae</taxon>
        <taxon>Streptophyta</taxon>
        <taxon>Embryophyta</taxon>
        <taxon>Marchantiophyta</taxon>
        <taxon>Marchantiopsida</taxon>
        <taxon>Marchantiidae</taxon>
        <taxon>Marchantiales</taxon>
        <taxon>Ricciaceae</taxon>
        <taxon>Riccia</taxon>
    </lineage>
</organism>
<name>A0ABD3GQ20_9MARC</name>
<proteinExistence type="predicted"/>
<dbReference type="EMBL" id="JBJQOH010000007">
    <property type="protein sequence ID" value="KAL3680796.1"/>
    <property type="molecule type" value="Genomic_DNA"/>
</dbReference>
<evidence type="ECO:0000313" key="2">
    <source>
        <dbReference type="EMBL" id="KAL3680796.1"/>
    </source>
</evidence>
<feature type="compositionally biased region" description="Polar residues" evidence="1">
    <location>
        <begin position="90"/>
        <end position="104"/>
    </location>
</feature>
<dbReference type="Proteomes" id="UP001633002">
    <property type="component" value="Unassembled WGS sequence"/>
</dbReference>
<feature type="compositionally biased region" description="Basic and acidic residues" evidence="1">
    <location>
        <begin position="61"/>
        <end position="71"/>
    </location>
</feature>
<evidence type="ECO:0000256" key="1">
    <source>
        <dbReference type="SAM" id="MobiDB-lite"/>
    </source>
</evidence>
<dbReference type="AlphaFoldDB" id="A0ABD3GQ20"/>
<comment type="caution">
    <text evidence="2">The sequence shown here is derived from an EMBL/GenBank/DDBJ whole genome shotgun (WGS) entry which is preliminary data.</text>
</comment>
<feature type="region of interest" description="Disordered" evidence="1">
    <location>
        <begin position="37"/>
        <end position="155"/>
    </location>
</feature>
<gene>
    <name evidence="2" type="ORF">R1sor_023752</name>
</gene>
<reference evidence="2 3" key="1">
    <citation type="submission" date="2024-09" db="EMBL/GenBank/DDBJ databases">
        <title>Chromosome-scale assembly of Riccia sorocarpa.</title>
        <authorList>
            <person name="Paukszto L."/>
        </authorList>
    </citation>
    <scope>NUCLEOTIDE SEQUENCE [LARGE SCALE GENOMIC DNA]</scope>
    <source>
        <strain evidence="2">LP-2024</strain>
        <tissue evidence="2">Aerial parts of the thallus</tissue>
    </source>
</reference>
<protein>
    <submittedName>
        <fullName evidence="2">Uncharacterized protein</fullName>
    </submittedName>
</protein>
<evidence type="ECO:0000313" key="3">
    <source>
        <dbReference type="Proteomes" id="UP001633002"/>
    </source>
</evidence>
<keyword evidence="3" id="KW-1185">Reference proteome</keyword>
<sequence length="155" mass="16363">MLARVDDELLVHQQEWAAPEPRCCATPGGINVQNAEAAGRARAESGKGRLSSSTICPHIARGREGTGDGKGRRTGKKQKVSGGGGEMEKQLQSGKTNVSSTYRQTPVVDSITKTGTKRGSKSAAGRNKGAGVLYRTKAQKRKEVEEGGNLNASTR</sequence>
<accession>A0ABD3GQ20</accession>